<dbReference type="PIRSF" id="PIRSF000194">
    <property type="entry name" value="DHFR"/>
    <property type="match status" value="1"/>
</dbReference>
<evidence type="ECO:0000256" key="10">
    <source>
        <dbReference type="RuleBase" id="RU004474"/>
    </source>
</evidence>
<comment type="similarity">
    <text evidence="2 9 10">Belongs to the dihydrofolate reductase family.</text>
</comment>
<dbReference type="GO" id="GO:0046654">
    <property type="term" value="P:tetrahydrofolate biosynthetic process"/>
    <property type="evidence" value="ECO:0007669"/>
    <property type="project" value="UniProtKB-UniPathway"/>
</dbReference>
<dbReference type="PROSITE" id="PS51330">
    <property type="entry name" value="DHFR_2"/>
    <property type="match status" value="1"/>
</dbReference>
<evidence type="ECO:0000313" key="13">
    <source>
        <dbReference type="Proteomes" id="UP000515934"/>
    </source>
</evidence>
<reference evidence="12 13" key="1">
    <citation type="submission" date="2020-08" db="EMBL/GenBank/DDBJ databases">
        <title>Genome sequence of Leucobacter denitrificans KACC 14055T.</title>
        <authorList>
            <person name="Hyun D.-W."/>
            <person name="Bae J.-W."/>
        </authorList>
    </citation>
    <scope>NUCLEOTIDE SEQUENCE [LARGE SCALE GENOMIC DNA]</scope>
    <source>
        <strain evidence="12 13">KACC 14055</strain>
    </source>
</reference>
<dbReference type="Proteomes" id="UP000515934">
    <property type="component" value="Chromosome"/>
</dbReference>
<dbReference type="EMBL" id="CP060716">
    <property type="protein sequence ID" value="QNN62822.1"/>
    <property type="molecule type" value="Genomic_DNA"/>
</dbReference>
<accession>A0A7G9S4P7</accession>
<feature type="domain" description="DHFR" evidence="11">
    <location>
        <begin position="2"/>
        <end position="163"/>
    </location>
</feature>
<dbReference type="EC" id="1.5.1.3" evidence="3 9"/>
<protein>
    <recommendedName>
        <fullName evidence="4 9">Dihydrofolate reductase</fullName>
        <ecNumber evidence="3 9">1.5.1.3</ecNumber>
    </recommendedName>
</protein>
<dbReference type="GO" id="GO:0005829">
    <property type="term" value="C:cytosol"/>
    <property type="evidence" value="ECO:0007669"/>
    <property type="project" value="TreeGrafter"/>
</dbReference>
<evidence type="ECO:0000256" key="9">
    <source>
        <dbReference type="PIRNR" id="PIRNR000194"/>
    </source>
</evidence>
<dbReference type="GO" id="GO:0004146">
    <property type="term" value="F:dihydrofolate reductase activity"/>
    <property type="evidence" value="ECO:0007669"/>
    <property type="project" value="UniProtKB-EC"/>
</dbReference>
<comment type="catalytic activity">
    <reaction evidence="9">
        <text>(6S)-5,6,7,8-tetrahydrofolate + NADP(+) = 7,8-dihydrofolate + NADPH + H(+)</text>
        <dbReference type="Rhea" id="RHEA:15009"/>
        <dbReference type="ChEBI" id="CHEBI:15378"/>
        <dbReference type="ChEBI" id="CHEBI:57451"/>
        <dbReference type="ChEBI" id="CHEBI:57453"/>
        <dbReference type="ChEBI" id="CHEBI:57783"/>
        <dbReference type="ChEBI" id="CHEBI:58349"/>
        <dbReference type="EC" id="1.5.1.3"/>
    </reaction>
</comment>
<sequence length="172" mass="18714">MRVGMVWAEARDGAIGRDGEMPWHLPEDLAHFREVTSGSPVIMGRRTWESLPERFRPLPGRENIVVSRDSEFVAAGARSVTSLEAALASVDSDVSIVWIMGGGQLYRAAMPLADELVVTRIGLDVPDADTFAPTIGAEWELADPGLPLVAANGLKYSFERYLRNASALHPVT</sequence>
<evidence type="ECO:0000256" key="6">
    <source>
        <dbReference type="ARBA" id="ARBA00022857"/>
    </source>
</evidence>
<evidence type="ECO:0000256" key="2">
    <source>
        <dbReference type="ARBA" id="ARBA00009539"/>
    </source>
</evidence>
<dbReference type="InterPro" id="IPR017925">
    <property type="entry name" value="DHFR_CS"/>
</dbReference>
<keyword evidence="6 9" id="KW-0521">NADP</keyword>
<dbReference type="Gene3D" id="3.40.430.10">
    <property type="entry name" value="Dihydrofolate Reductase, subunit A"/>
    <property type="match status" value="1"/>
</dbReference>
<dbReference type="GO" id="GO:0070401">
    <property type="term" value="F:NADP+ binding"/>
    <property type="evidence" value="ECO:0007669"/>
    <property type="project" value="UniProtKB-ARBA"/>
</dbReference>
<dbReference type="AlphaFoldDB" id="A0A7G9S4P7"/>
<evidence type="ECO:0000256" key="4">
    <source>
        <dbReference type="ARBA" id="ARBA00018886"/>
    </source>
</evidence>
<keyword evidence="7 9" id="KW-0560">Oxidoreductase</keyword>
<dbReference type="KEGG" id="ldn:H9L06_11560"/>
<gene>
    <name evidence="12" type="ORF">H9L06_11560</name>
</gene>
<dbReference type="CDD" id="cd00209">
    <property type="entry name" value="DHFR"/>
    <property type="match status" value="1"/>
</dbReference>
<keyword evidence="13" id="KW-1185">Reference proteome</keyword>
<dbReference type="PRINTS" id="PR00070">
    <property type="entry name" value="DHFR"/>
</dbReference>
<evidence type="ECO:0000313" key="12">
    <source>
        <dbReference type="EMBL" id="QNN62822.1"/>
    </source>
</evidence>
<evidence type="ECO:0000256" key="3">
    <source>
        <dbReference type="ARBA" id="ARBA00012856"/>
    </source>
</evidence>
<dbReference type="GO" id="GO:0006730">
    <property type="term" value="P:one-carbon metabolic process"/>
    <property type="evidence" value="ECO:0007669"/>
    <property type="project" value="UniProtKB-KW"/>
</dbReference>
<dbReference type="PANTHER" id="PTHR48069">
    <property type="entry name" value="DIHYDROFOLATE REDUCTASE"/>
    <property type="match status" value="1"/>
</dbReference>
<dbReference type="InterPro" id="IPR012259">
    <property type="entry name" value="DHFR"/>
</dbReference>
<dbReference type="SUPFAM" id="SSF53597">
    <property type="entry name" value="Dihydrofolate reductase-like"/>
    <property type="match status" value="1"/>
</dbReference>
<dbReference type="PANTHER" id="PTHR48069:SF3">
    <property type="entry name" value="DIHYDROFOLATE REDUCTASE"/>
    <property type="match status" value="1"/>
</dbReference>
<dbReference type="GO" id="GO:0046452">
    <property type="term" value="P:dihydrofolate metabolic process"/>
    <property type="evidence" value="ECO:0007669"/>
    <property type="project" value="TreeGrafter"/>
</dbReference>
<dbReference type="Pfam" id="PF00186">
    <property type="entry name" value="DHFR_1"/>
    <property type="match status" value="1"/>
</dbReference>
<proteinExistence type="inferred from homology"/>
<dbReference type="FunFam" id="3.40.430.10:FF:000001">
    <property type="entry name" value="Dihydrofolate reductase"/>
    <property type="match status" value="1"/>
</dbReference>
<dbReference type="GO" id="GO:0046655">
    <property type="term" value="P:folic acid metabolic process"/>
    <property type="evidence" value="ECO:0007669"/>
    <property type="project" value="TreeGrafter"/>
</dbReference>
<dbReference type="PROSITE" id="PS00075">
    <property type="entry name" value="DHFR_1"/>
    <property type="match status" value="1"/>
</dbReference>
<evidence type="ECO:0000256" key="1">
    <source>
        <dbReference type="ARBA" id="ARBA00004903"/>
    </source>
</evidence>
<dbReference type="InterPro" id="IPR024072">
    <property type="entry name" value="DHFR-like_dom_sf"/>
</dbReference>
<evidence type="ECO:0000259" key="11">
    <source>
        <dbReference type="PROSITE" id="PS51330"/>
    </source>
</evidence>
<comment type="pathway">
    <text evidence="1 9">Cofactor biosynthesis; tetrahydrofolate biosynthesis; 5,6,7,8-tetrahydrofolate from 7,8-dihydrofolate: step 1/1.</text>
</comment>
<evidence type="ECO:0000256" key="7">
    <source>
        <dbReference type="ARBA" id="ARBA00023002"/>
    </source>
</evidence>
<organism evidence="12 13">
    <name type="scientific">Leucobacter denitrificans</name>
    <dbReference type="NCBI Taxonomy" id="683042"/>
    <lineage>
        <taxon>Bacteria</taxon>
        <taxon>Bacillati</taxon>
        <taxon>Actinomycetota</taxon>
        <taxon>Actinomycetes</taxon>
        <taxon>Micrococcales</taxon>
        <taxon>Microbacteriaceae</taxon>
        <taxon>Leucobacter</taxon>
    </lineage>
</organism>
<evidence type="ECO:0000256" key="8">
    <source>
        <dbReference type="ARBA" id="ARBA00025067"/>
    </source>
</evidence>
<dbReference type="InterPro" id="IPR001796">
    <property type="entry name" value="DHFR_dom"/>
</dbReference>
<evidence type="ECO:0000256" key="5">
    <source>
        <dbReference type="ARBA" id="ARBA00022563"/>
    </source>
</evidence>
<dbReference type="UniPathway" id="UPA00077">
    <property type="reaction ID" value="UER00158"/>
</dbReference>
<dbReference type="RefSeq" id="WP_187555292.1">
    <property type="nucleotide sequence ID" value="NZ_CP060716.1"/>
</dbReference>
<comment type="function">
    <text evidence="8 9">Key enzyme in folate metabolism. Catalyzes an essential reaction for de novo glycine and purine synthesis, and for DNA precursor synthesis.</text>
</comment>
<keyword evidence="5 9" id="KW-0554">One-carbon metabolism</keyword>
<name>A0A7G9S4P7_9MICO</name>